<dbReference type="PROSITE" id="PS50203">
    <property type="entry name" value="CALPAIN_CAT"/>
    <property type="match status" value="1"/>
</dbReference>
<dbReference type="PANTHER" id="PTHR10183">
    <property type="entry name" value="CALPAIN"/>
    <property type="match status" value="1"/>
</dbReference>
<evidence type="ECO:0000259" key="10">
    <source>
        <dbReference type="PROSITE" id="PS50222"/>
    </source>
</evidence>
<feature type="region of interest" description="Disordered" evidence="8">
    <location>
        <begin position="938"/>
        <end position="962"/>
    </location>
</feature>
<dbReference type="Proteomes" id="UP000243217">
    <property type="component" value="Unassembled WGS sequence"/>
</dbReference>
<feature type="region of interest" description="Disordered" evidence="8">
    <location>
        <begin position="2103"/>
        <end position="2123"/>
    </location>
</feature>
<keyword evidence="4 7" id="KW-0788">Thiol protease</keyword>
<dbReference type="InterPro" id="IPR018247">
    <property type="entry name" value="EF_Hand_1_Ca_BS"/>
</dbReference>
<organism evidence="11 12">
    <name type="scientific">Thraustotheca clavata</name>
    <dbReference type="NCBI Taxonomy" id="74557"/>
    <lineage>
        <taxon>Eukaryota</taxon>
        <taxon>Sar</taxon>
        <taxon>Stramenopiles</taxon>
        <taxon>Oomycota</taxon>
        <taxon>Saprolegniomycetes</taxon>
        <taxon>Saprolegniales</taxon>
        <taxon>Achlyaceae</taxon>
        <taxon>Thraustotheca</taxon>
    </lineage>
</organism>
<evidence type="ECO:0000256" key="5">
    <source>
        <dbReference type="ARBA" id="ARBA00022837"/>
    </source>
</evidence>
<protein>
    <submittedName>
        <fullName evidence="11">Cysteine protease family C02</fullName>
    </submittedName>
</protein>
<accession>A0A1V9ZZS3</accession>
<feature type="domain" description="EF-hand" evidence="10">
    <location>
        <begin position="1116"/>
        <end position="1151"/>
    </location>
</feature>
<evidence type="ECO:0000259" key="9">
    <source>
        <dbReference type="PROSITE" id="PS50203"/>
    </source>
</evidence>
<dbReference type="CDD" id="cd00051">
    <property type="entry name" value="EFh"/>
    <property type="match status" value="1"/>
</dbReference>
<evidence type="ECO:0000313" key="12">
    <source>
        <dbReference type="Proteomes" id="UP000243217"/>
    </source>
</evidence>
<dbReference type="InterPro" id="IPR001300">
    <property type="entry name" value="Peptidase_C2_calpain_cat"/>
</dbReference>
<dbReference type="InterPro" id="IPR038765">
    <property type="entry name" value="Papain-like_cys_pep_sf"/>
</dbReference>
<feature type="compositionally biased region" description="Basic and acidic residues" evidence="8">
    <location>
        <begin position="2260"/>
        <end position="2273"/>
    </location>
</feature>
<gene>
    <name evidence="11" type="ORF">THRCLA_04168</name>
</gene>
<dbReference type="InterPro" id="IPR022682">
    <property type="entry name" value="Calpain_domain_III"/>
</dbReference>
<evidence type="ECO:0000313" key="11">
    <source>
        <dbReference type="EMBL" id="OQS03518.1"/>
    </source>
</evidence>
<dbReference type="STRING" id="74557.A0A1V9ZZS3"/>
<dbReference type="PRINTS" id="PR00704">
    <property type="entry name" value="CALPAIN"/>
</dbReference>
<keyword evidence="2 7" id="KW-0645">Protease</keyword>
<dbReference type="Pfam" id="PF13499">
    <property type="entry name" value="EF-hand_7"/>
    <property type="match status" value="1"/>
</dbReference>
<evidence type="ECO:0000256" key="4">
    <source>
        <dbReference type="ARBA" id="ARBA00022807"/>
    </source>
</evidence>
<keyword evidence="12" id="KW-1185">Reference proteome</keyword>
<evidence type="ECO:0000256" key="1">
    <source>
        <dbReference type="ARBA" id="ARBA00007623"/>
    </source>
</evidence>
<dbReference type="InterPro" id="IPR011992">
    <property type="entry name" value="EF-hand-dom_pair"/>
</dbReference>
<dbReference type="GO" id="GO:0005509">
    <property type="term" value="F:calcium ion binding"/>
    <property type="evidence" value="ECO:0007669"/>
    <property type="project" value="InterPro"/>
</dbReference>
<dbReference type="OrthoDB" id="268518at2759"/>
<dbReference type="Pfam" id="PF00648">
    <property type="entry name" value="Peptidase_C2"/>
    <property type="match status" value="1"/>
</dbReference>
<evidence type="ECO:0000256" key="3">
    <source>
        <dbReference type="ARBA" id="ARBA00022801"/>
    </source>
</evidence>
<dbReference type="Gene3D" id="1.10.238.10">
    <property type="entry name" value="EF-hand"/>
    <property type="match status" value="2"/>
</dbReference>
<dbReference type="Pfam" id="PF01067">
    <property type="entry name" value="Calpain_III"/>
    <property type="match status" value="1"/>
</dbReference>
<dbReference type="PANTHER" id="PTHR10183:SF379">
    <property type="entry name" value="CALPAIN-5"/>
    <property type="match status" value="1"/>
</dbReference>
<feature type="compositionally biased region" description="Polar residues" evidence="8">
    <location>
        <begin position="2279"/>
        <end position="2297"/>
    </location>
</feature>
<evidence type="ECO:0000256" key="7">
    <source>
        <dbReference type="PROSITE-ProRule" id="PRU00239"/>
    </source>
</evidence>
<feature type="domain" description="EF-hand" evidence="10">
    <location>
        <begin position="1154"/>
        <end position="1189"/>
    </location>
</feature>
<feature type="domain" description="EF-hand" evidence="10">
    <location>
        <begin position="1290"/>
        <end position="1325"/>
    </location>
</feature>
<keyword evidence="3 7" id="KW-0378">Hydrolase</keyword>
<feature type="region of interest" description="Disordered" evidence="8">
    <location>
        <begin position="897"/>
        <end position="916"/>
    </location>
</feature>
<dbReference type="GO" id="GO:0004198">
    <property type="term" value="F:calcium-dependent cysteine-type endopeptidase activity"/>
    <property type="evidence" value="ECO:0007669"/>
    <property type="project" value="InterPro"/>
</dbReference>
<dbReference type="SMART" id="SM00230">
    <property type="entry name" value="CysPc"/>
    <property type="match status" value="1"/>
</dbReference>
<dbReference type="SUPFAM" id="SSF49758">
    <property type="entry name" value="Calpain large subunit, middle domain (domain III)"/>
    <property type="match status" value="1"/>
</dbReference>
<dbReference type="InterPro" id="IPR036213">
    <property type="entry name" value="Calpain_III_sf"/>
</dbReference>
<feature type="active site" evidence="6 7">
    <location>
        <position position="374"/>
    </location>
</feature>
<evidence type="ECO:0000256" key="2">
    <source>
        <dbReference type="ARBA" id="ARBA00022670"/>
    </source>
</evidence>
<feature type="active site" evidence="6 7">
    <location>
        <position position="349"/>
    </location>
</feature>
<dbReference type="EMBL" id="JNBS01000861">
    <property type="protein sequence ID" value="OQS03518.1"/>
    <property type="molecule type" value="Genomic_DNA"/>
</dbReference>
<feature type="active site" evidence="6 7">
    <location>
        <position position="166"/>
    </location>
</feature>
<reference evidence="11 12" key="1">
    <citation type="journal article" date="2014" name="Genome Biol. Evol.">
        <title>The secreted proteins of Achlya hypogyna and Thraustotheca clavata identify the ancestral oomycete secretome and reveal gene acquisitions by horizontal gene transfer.</title>
        <authorList>
            <person name="Misner I."/>
            <person name="Blouin N."/>
            <person name="Leonard G."/>
            <person name="Richards T.A."/>
            <person name="Lane C.E."/>
        </authorList>
    </citation>
    <scope>NUCLEOTIDE SEQUENCE [LARGE SCALE GENOMIC DNA]</scope>
    <source>
        <strain evidence="11 12">ATCC 34112</strain>
    </source>
</reference>
<feature type="compositionally biased region" description="Polar residues" evidence="8">
    <location>
        <begin position="2105"/>
        <end position="2117"/>
    </location>
</feature>
<dbReference type="CDD" id="cd00044">
    <property type="entry name" value="CysPc"/>
    <property type="match status" value="1"/>
</dbReference>
<dbReference type="PROSITE" id="PS00139">
    <property type="entry name" value="THIOL_PROTEASE_CYS"/>
    <property type="match status" value="1"/>
</dbReference>
<dbReference type="InterPro" id="IPR022684">
    <property type="entry name" value="Calpain_cysteine_protease"/>
</dbReference>
<dbReference type="PROSITE" id="PS00018">
    <property type="entry name" value="EF_HAND_1"/>
    <property type="match status" value="3"/>
</dbReference>
<dbReference type="SUPFAM" id="SSF47473">
    <property type="entry name" value="EF-hand"/>
    <property type="match status" value="1"/>
</dbReference>
<dbReference type="Pfam" id="PF13202">
    <property type="entry name" value="EF-hand_5"/>
    <property type="match status" value="1"/>
</dbReference>
<feature type="compositionally biased region" description="Pro residues" evidence="8">
    <location>
        <begin position="2241"/>
        <end position="2255"/>
    </location>
</feature>
<dbReference type="Gene3D" id="3.90.70.10">
    <property type="entry name" value="Cysteine proteinases"/>
    <property type="match status" value="1"/>
</dbReference>
<dbReference type="InterPro" id="IPR002048">
    <property type="entry name" value="EF_hand_dom"/>
</dbReference>
<dbReference type="InterPro" id="IPR000169">
    <property type="entry name" value="Pept_cys_AS"/>
</dbReference>
<keyword evidence="5" id="KW-0106">Calcium</keyword>
<feature type="region of interest" description="Disordered" evidence="8">
    <location>
        <begin position="2010"/>
        <end position="2035"/>
    </location>
</feature>
<proteinExistence type="inferred from homology"/>
<comment type="caution">
    <text evidence="11">The sequence shown here is derived from an EMBL/GenBank/DDBJ whole genome shotgun (WGS) entry which is preliminary data.</text>
</comment>
<dbReference type="SMART" id="SM00054">
    <property type="entry name" value="EFh"/>
    <property type="match status" value="3"/>
</dbReference>
<evidence type="ECO:0000256" key="8">
    <source>
        <dbReference type="SAM" id="MobiDB-lite"/>
    </source>
</evidence>
<sequence>MELEQNLKEHGVEVVCSKMDTIITMHAHGATGKRLVETLRLMDKYVALKVTKLVKSCDGHIYCDPCFGPNATDSFGAFALCKFGDVIPSKGGSQHQAKVLKLLKEDKLRWERPRYASSKCNVLENDDTENESPVANDEPVFCEQGELFRDGLVSSGDVIQGNLGDCWFLGAISVLATRSDLLAEVFWREDQYKNHGLFVCRFMKDFSWHYVIIDDRIPVFGYTNNRAGKPFFARCSDPNELWVPLIEKAYAKLHASYEALIGGYLDVALSDLTGLCSEQVILKAGFPGFAEDPFQPVRQGQKRGDEFWAKLLEYKRNGTLMGCSIQPDPKGDKNVVAEGSAGQGLYYKHAYGLVDVGEIVLEDKSTLRLVKVRNPWGMGEWTGPWSDQSEEREKYDDEIQRVFKVISRNLGGNAYSTLYRESFRKEIKVYTEGQQEDITEINQNDGTFFMTFDDWIARYTHFFAGIDFADEWCGFRVEGKWDEASCGGNTSKSTWINNPRFQLHVYARCKLFVSVSQNDPRGKSDAPPIVPIGFHICSVEEKDNKCEIREPKKKAPQYYRLYNEATRAGLLNGTILESSPPTIIPGTFIPGIDDDGVPQPAYTLKQAASVGATIEPGRYCIVPSLYMRTDKATGKTNVGRFWISVYGEKPVLNLEGGEPIIEEEEANENSPQTSRENDTMDMASAPESLTPIEVPGETARRLFEDLKEELLSLARAKGIGFRQAQHEFSNVGPMRRADFKRHMLNLGFKLDEVSDEKVNILFQGLTKDKSNTIHAGALLEIFVRDIEEDRIVAIVPEKEDDEVPEKINQDGILELHLIGGKDLQSVEVLQQTPPLLSFPALSYSPRDRALQDACIVELLEEEPSLLHELHPKFLLALRPHDSIFQSHILELIEKVKAPSSKKPESRRRPKKKLVKHDTTPVQHFFSAVVAKYRATLTKEEDQRQTEVQAPAKDRRPSGSQKFNWTALESPATENTNSAQSNEQQMKLHSSAYMQSLELKRCERFRAMQAKKAQVFGDKQKQANLPRLLGGRKSGTNTLHCVDCRATVVLSGKGDTGAEFTCMAQGCINMFCSNCFNKLPDGEKFCDDCYLHENNNVEVLGVQLRSLLLTKLAASDSQLLALDEIFSSLDQDKSGDLTTDEFTTFLEKLKLNPPLTSTQISALMSELDIDGNGTLSLDELKKWMLGSDPLWAPEMQTEEESWLPTPGAPRRTTLDEAESLKVIPWMQTILQELVQDVCTITTEQPANWCITSATAPTIKYMTKPQLDKRLEKENIIFQRVIPIAVIDGSTEECDGIAKLFSRFDINGDGSIASDELALLLDCIGLPATPLDVKLLSHRLERKENYIYLSDFAAFIDCSSTRVHESQLLAKLIELEQLCKEHRIHEEEVKMSLQHLHSTMTIHEMLWLSKQLLTLIGFRISLNMLERLALVCTPCIHDSTLTCAGDILLYLLQAPLGLSGSLAKFSLESVSDSIQRLFKIEASDDEQEWDKLGHNQSEEMDQSWFIECLLRRGLKVTDSDSLFVESQVTVALALDALRYRDSQLPPLKPSHVNRGLFLSLSRYTTLQHLEDKLRQTLERMSRVGSGQQMYQVVISTGYSEDTLHIRAIDSVQKQIMTLQFYREEINHHGLPLFTRSRESNANWQNGVVNSEWYPEINQYLLTLATRLRICFREDNGKKQPFLEFLESREFVSKLRHLLHSTRVPFFWAVSSSMLEFSIDGATLSAAKMRLQPFTMQSILKFPSLASFFREVHSTLRVHLEVLDQTTSMWMGWNEFKACLAGLCNAYASIQLLPQGDIFLTSPDEGGGCTPQWNYTTKIGIREPAECIHRSDRPVVYVDTQPILGKPDSSGENLIPFTTLQSKPTKQKHAVLHFVVVSVRKTIPSTPEPSTLYCTAYDPITASDYEVIGTPKEWNLSFFDPDINKDFESQWLSMVCTLKLGRTITPKLLIRLYNKQPRSDQLIGETEVSIASTMAREGYGVNSWFSIYDPVSQLCTGQLELHAQFEMKTKSSEGNKAIAIPPRKSVPKPELPTPRLFPNNDAELAQYQQRILELESQLKAKSDISNSDSNNNIKWKRKYEQMKQDAIEQQAANDAKLTNLKNKLDAVNSKTSQQPSSPGTPQIGGNDAVSAFSNMKMILVSRCPERPFNALKNAMIAVAEMPGKVSPSALTEVLHDFGLQLKPDQRINVLQLLDPKNSGQLAIEDFFVMLNGGTITNRSVDVQHVSQASNRQKETLQCVEEPTVPSPPKPNEAAPTPPVSNEKLSENKVNPHESRSTKKLAISTSKDQIKSTQNDNISCQKHNDEVQSVDD</sequence>
<feature type="compositionally biased region" description="Basic residues" evidence="8">
    <location>
        <begin position="904"/>
        <end position="914"/>
    </location>
</feature>
<feature type="region of interest" description="Disordered" evidence="8">
    <location>
        <begin position="2225"/>
        <end position="2308"/>
    </location>
</feature>
<dbReference type="PROSITE" id="PS50222">
    <property type="entry name" value="EF_HAND_2"/>
    <property type="match status" value="3"/>
</dbReference>
<comment type="similarity">
    <text evidence="1">Belongs to the peptidase C2 family.</text>
</comment>
<dbReference type="GO" id="GO:0006508">
    <property type="term" value="P:proteolysis"/>
    <property type="evidence" value="ECO:0007669"/>
    <property type="project" value="UniProtKB-KW"/>
</dbReference>
<evidence type="ECO:0000256" key="6">
    <source>
        <dbReference type="PIRSR" id="PIRSR622684-1"/>
    </source>
</evidence>
<dbReference type="SUPFAM" id="SSF54001">
    <property type="entry name" value="Cysteine proteinases"/>
    <property type="match status" value="1"/>
</dbReference>
<dbReference type="Gene3D" id="2.60.120.380">
    <property type="match status" value="1"/>
</dbReference>
<name>A0A1V9ZZS3_9STRA</name>
<feature type="domain" description="Calpain catalytic" evidence="9">
    <location>
        <begin position="61"/>
        <end position="460"/>
    </location>
</feature>